<keyword evidence="2" id="KW-1185">Reference proteome</keyword>
<accession>A0ACD0WC96</accession>
<dbReference type="EMBL" id="CP038484">
    <property type="protein sequence ID" value="QFZ25142.1"/>
    <property type="molecule type" value="Genomic_DNA"/>
</dbReference>
<gene>
    <name evidence="1" type="ORF">EJF14_10227</name>
</gene>
<evidence type="ECO:0000313" key="2">
    <source>
        <dbReference type="Proteomes" id="UP000326582"/>
    </source>
</evidence>
<protein>
    <submittedName>
        <fullName evidence="1">Transcriptional regulatory protein</fullName>
    </submittedName>
</protein>
<dbReference type="Proteomes" id="UP000326582">
    <property type="component" value="Chromosome 1"/>
</dbReference>
<reference evidence="2" key="1">
    <citation type="journal article" date="2019" name="MBio">
        <title>Comparative genomics for the elucidation of multidrug resistance (MDR) in Candida lusitaniae.</title>
        <authorList>
            <person name="Kannan A."/>
            <person name="Asner S.A."/>
            <person name="Trachsel E."/>
            <person name="Kelly S."/>
            <person name="Parker J."/>
            <person name="Sanglard D."/>
        </authorList>
    </citation>
    <scope>NUCLEOTIDE SEQUENCE [LARGE SCALE GENOMIC DNA]</scope>
    <source>
        <strain evidence="2">P1</strain>
    </source>
</reference>
<proteinExistence type="predicted"/>
<sequence length="509" mass="57511">MSVAQPVMYGDQLNSFTRGSHHRDSSFNDLLSSFKARVSAQNFSSRSSSSTPNNSASAYVKKRSYSDQASDTHHSQQPELHKAKRSRTAPPSPPTFSGHSPLSNWPDAKPCQQAHLKITLPSLSDALKASSAKPLRPIIPTVSLDYFDTYKPNDENWRYGLLDTIKHTRPSFNLDKYSYLNKHVSPQIPSFDELSKGSRPHFDARVSPKALPESRERKINFPYESNYTYLNKTYMTDVERYSEYLELAHSLVKLSKPQHSTPEQKYSALHPLDTFPLDKVRPLSELGLTHSQQSAPLQYHNHNQRAINHMMHTERTTQDRSTQRTYERPQEGIQERNTHAQEPTQGHKSPQSQSSPIQYSHMDVSKSPLGSSPYSYITPESSFEKTSKEKKVQRTRFIPITPPSVKNKSRSDLMKSPPKSAPAVPRVCISCGSDQSPCWRPSWSSKEGQLCNSCGLRYKKTGARCLNNECKKIPAKGEWSVMQSKGRIQFGDDTAYACLDCGSKVEVNK</sequence>
<organism evidence="1 2">
    <name type="scientific">Clavispora lusitaniae</name>
    <name type="common">Candida lusitaniae</name>
    <dbReference type="NCBI Taxonomy" id="36911"/>
    <lineage>
        <taxon>Eukaryota</taxon>
        <taxon>Fungi</taxon>
        <taxon>Dikarya</taxon>
        <taxon>Ascomycota</taxon>
        <taxon>Saccharomycotina</taxon>
        <taxon>Pichiomycetes</taxon>
        <taxon>Metschnikowiaceae</taxon>
        <taxon>Clavispora</taxon>
    </lineage>
</organism>
<name>A0ACD0WC96_CLALS</name>
<evidence type="ECO:0000313" key="1">
    <source>
        <dbReference type="EMBL" id="QFZ25142.1"/>
    </source>
</evidence>